<dbReference type="NCBIfam" id="TIGR03618">
    <property type="entry name" value="Rv1155_F420"/>
    <property type="match status" value="1"/>
</dbReference>
<feature type="domain" description="Pyridoxamine 5'-phosphate oxidase N-terminal" evidence="2">
    <location>
        <begin position="10"/>
        <end position="125"/>
    </location>
</feature>
<organism evidence="4 6">
    <name type="scientific">Rhodococcus aetherivorans</name>
    <dbReference type="NCBI Taxonomy" id="191292"/>
    <lineage>
        <taxon>Bacteria</taxon>
        <taxon>Bacillati</taxon>
        <taxon>Actinomycetota</taxon>
        <taxon>Actinomycetes</taxon>
        <taxon>Mycobacteriales</taxon>
        <taxon>Nocardiaceae</taxon>
        <taxon>Rhodococcus</taxon>
    </lineage>
</organism>
<dbReference type="Gene3D" id="2.30.110.10">
    <property type="entry name" value="Electron Transport, Fmn-binding Protein, Chain A"/>
    <property type="match status" value="1"/>
</dbReference>
<dbReference type="Proteomes" id="UP001163947">
    <property type="component" value="Chromosome"/>
</dbReference>
<evidence type="ECO:0000313" key="3">
    <source>
        <dbReference type="EMBL" id="GES39859.1"/>
    </source>
</evidence>
<gene>
    <name evidence="4" type="ORF">OCS65_15145</name>
    <name evidence="3" type="ORF">RAJCM14343_5137</name>
</gene>
<evidence type="ECO:0000313" key="6">
    <source>
        <dbReference type="Proteomes" id="UP001163947"/>
    </source>
</evidence>
<evidence type="ECO:0000256" key="1">
    <source>
        <dbReference type="ARBA" id="ARBA00023002"/>
    </source>
</evidence>
<dbReference type="AlphaFoldDB" id="A0A059MQ67"/>
<dbReference type="Pfam" id="PF01243">
    <property type="entry name" value="PNPOx_N"/>
    <property type="match status" value="1"/>
</dbReference>
<reference evidence="3 5" key="1">
    <citation type="journal article" date="2018" name="Biodegradation">
        <title>1,4-Dioxane degradation characteristics of Rhodococcus aetherivorans JCM 14343.</title>
        <authorList>
            <person name="Inoue D."/>
            <person name="Tsunoda T."/>
            <person name="Yamamoto N."/>
            <person name="Ike M."/>
            <person name="Sei K."/>
        </authorList>
    </citation>
    <scope>NUCLEOTIDE SEQUENCE [LARGE SCALE GENOMIC DNA]</scope>
    <source>
        <strain evidence="3 5">JCM 14343</strain>
    </source>
</reference>
<protein>
    <submittedName>
        <fullName evidence="4">TIGR03618 family F420-dependent PPOX class oxidoreductase</fullName>
    </submittedName>
</protein>
<keyword evidence="5" id="KW-1185">Reference proteome</keyword>
<dbReference type="InterPro" id="IPR052019">
    <property type="entry name" value="F420H2_bilvrd_red/Heme_oxyg"/>
</dbReference>
<dbReference type="EMBL" id="CP106982">
    <property type="protein sequence ID" value="UYF91866.1"/>
    <property type="molecule type" value="Genomic_DNA"/>
</dbReference>
<reference evidence="3" key="2">
    <citation type="submission" date="2019-10" db="EMBL/GenBank/DDBJ databases">
        <title>Draft genome sequence of Rhodococcus aetherivorans JCM 14343.</title>
        <authorList>
            <person name="Inoue D."/>
            <person name="Nakazawa M."/>
            <person name="Yamamoto N."/>
            <person name="Sei K."/>
            <person name="Ike M."/>
        </authorList>
    </citation>
    <scope>NUCLEOTIDE SEQUENCE</scope>
    <source>
        <strain evidence="3">JCM 14343</strain>
    </source>
</reference>
<reference evidence="4" key="3">
    <citation type="submission" date="2022-09" db="EMBL/GenBank/DDBJ databases">
        <title>The genome sequence of Rhodococcus aetherivorans N1.</title>
        <authorList>
            <person name="Jiang W."/>
        </authorList>
    </citation>
    <scope>NUCLEOTIDE SEQUENCE</scope>
    <source>
        <strain evidence="4">N1</strain>
    </source>
</reference>
<evidence type="ECO:0000313" key="5">
    <source>
        <dbReference type="Proteomes" id="UP000325466"/>
    </source>
</evidence>
<dbReference type="GO" id="GO:0005829">
    <property type="term" value="C:cytosol"/>
    <property type="evidence" value="ECO:0007669"/>
    <property type="project" value="TreeGrafter"/>
</dbReference>
<dbReference type="EMBL" id="BLAH01000135">
    <property type="protein sequence ID" value="GES39859.1"/>
    <property type="molecule type" value="Genomic_DNA"/>
</dbReference>
<keyword evidence="1" id="KW-0560">Oxidoreductase</keyword>
<dbReference type="InterPro" id="IPR012349">
    <property type="entry name" value="Split_barrel_FMN-bd"/>
</dbReference>
<accession>N1MHF7</accession>
<evidence type="ECO:0000259" key="2">
    <source>
        <dbReference type="Pfam" id="PF01243"/>
    </source>
</evidence>
<dbReference type="InterPro" id="IPR019920">
    <property type="entry name" value="F420-binding_dom_put"/>
</dbReference>
<dbReference type="Proteomes" id="UP000325466">
    <property type="component" value="Unassembled WGS sequence"/>
</dbReference>
<accession>A0A0F6VJG3</accession>
<dbReference type="GeneID" id="83621780"/>
<dbReference type="KEGG" id="rav:AAT18_13855"/>
<dbReference type="InterPro" id="IPR011576">
    <property type="entry name" value="Pyridox_Oxase_N"/>
</dbReference>
<dbReference type="PANTHER" id="PTHR35176">
    <property type="entry name" value="HEME OXYGENASE HI_0854-RELATED"/>
    <property type="match status" value="1"/>
</dbReference>
<name>A0A059MQ67_9NOCA</name>
<accession>A0A059MQ67</accession>
<sequence>MARTPAALGDAALQFLTEYHLGTLTTLRTDGSPHVVAVGFTWDPDAAVVRVITNATSQKALNAERGGYGAVSQVERGRWLTLEGPARVRTDPEAVAEGVRRYTARYRPPRPNPTRVVVEITVERVMGSVLDR</sequence>
<evidence type="ECO:0000313" key="4">
    <source>
        <dbReference type="EMBL" id="UYF91866.1"/>
    </source>
</evidence>
<dbReference type="GO" id="GO:0070967">
    <property type="term" value="F:coenzyme F420 binding"/>
    <property type="evidence" value="ECO:0007669"/>
    <property type="project" value="TreeGrafter"/>
</dbReference>
<proteinExistence type="predicted"/>
<dbReference type="PANTHER" id="PTHR35176:SF1">
    <property type="entry name" value="F420H(2)-DEPENDENT BILIVERDIN REDUCTASE"/>
    <property type="match status" value="1"/>
</dbReference>
<dbReference type="SUPFAM" id="SSF50475">
    <property type="entry name" value="FMN-binding split barrel"/>
    <property type="match status" value="1"/>
</dbReference>
<dbReference type="GO" id="GO:0016627">
    <property type="term" value="F:oxidoreductase activity, acting on the CH-CH group of donors"/>
    <property type="evidence" value="ECO:0007669"/>
    <property type="project" value="TreeGrafter"/>
</dbReference>
<dbReference type="RefSeq" id="WP_006945766.1">
    <property type="nucleotide sequence ID" value="NZ_BAAAYP010000011.1"/>
</dbReference>